<dbReference type="KEGG" id="uam:UABAM_06527"/>
<proteinExistence type="predicted"/>
<keyword evidence="1" id="KW-0812">Transmembrane</keyword>
<organism evidence="2 3">
    <name type="scientific">Uabimicrobium amorphum</name>
    <dbReference type="NCBI Taxonomy" id="2596890"/>
    <lineage>
        <taxon>Bacteria</taxon>
        <taxon>Pseudomonadati</taxon>
        <taxon>Planctomycetota</taxon>
        <taxon>Candidatus Uabimicrobiia</taxon>
        <taxon>Candidatus Uabimicrobiales</taxon>
        <taxon>Candidatus Uabimicrobiaceae</taxon>
        <taxon>Candidatus Uabimicrobium</taxon>
    </lineage>
</organism>
<gene>
    <name evidence="2" type="ORF">UABAM_06527</name>
</gene>
<feature type="transmembrane region" description="Helical" evidence="1">
    <location>
        <begin position="105"/>
        <end position="131"/>
    </location>
</feature>
<dbReference type="EMBL" id="AP019860">
    <property type="protein sequence ID" value="BBM88111.1"/>
    <property type="molecule type" value="Genomic_DNA"/>
</dbReference>
<evidence type="ECO:0000313" key="3">
    <source>
        <dbReference type="Proteomes" id="UP000326354"/>
    </source>
</evidence>
<reference evidence="2 3" key="1">
    <citation type="submission" date="2019-08" db="EMBL/GenBank/DDBJ databases">
        <title>Complete genome sequence of Candidatus Uab amorphum.</title>
        <authorList>
            <person name="Shiratori T."/>
            <person name="Suzuki S."/>
            <person name="Kakizawa Y."/>
            <person name="Ishida K."/>
        </authorList>
    </citation>
    <scope>NUCLEOTIDE SEQUENCE [LARGE SCALE GENOMIC DNA]</scope>
    <source>
        <strain evidence="2 3">SRT547</strain>
    </source>
</reference>
<keyword evidence="1" id="KW-0472">Membrane</keyword>
<dbReference type="AlphaFoldDB" id="A0A5S9F789"/>
<evidence type="ECO:0000256" key="1">
    <source>
        <dbReference type="SAM" id="Phobius"/>
    </source>
</evidence>
<feature type="transmembrane region" description="Helical" evidence="1">
    <location>
        <begin position="143"/>
        <end position="160"/>
    </location>
</feature>
<keyword evidence="3" id="KW-1185">Reference proteome</keyword>
<protein>
    <submittedName>
        <fullName evidence="2">Uncharacterized protein</fullName>
    </submittedName>
</protein>
<evidence type="ECO:0000313" key="2">
    <source>
        <dbReference type="EMBL" id="BBM88111.1"/>
    </source>
</evidence>
<keyword evidence="1" id="KW-1133">Transmembrane helix</keyword>
<name>A0A5S9F789_UABAM</name>
<dbReference type="Proteomes" id="UP000326354">
    <property type="component" value="Chromosome"/>
</dbReference>
<sequence>MISQIATILGTISFVVQKIIEFIRPLLEAYIPWFNFSDIKVTEKKISLLDKVYANTLHQTQAGDIKIIDNGEDFTFGDDMMAVVKLRAKLLQKVSNRKKSKSRRFMVLGMLIGIVLCLIISKLMGVTFFSLAEGYKNLQASGAYWLLDCVVAGILVGFGSKPVNDVLSYFNGSERKKTV</sequence>
<accession>A0A5S9F789</accession>
<dbReference type="RefSeq" id="WP_151972300.1">
    <property type="nucleotide sequence ID" value="NZ_AP019860.1"/>
</dbReference>